<reference evidence="2 3" key="1">
    <citation type="submission" date="2016-08" db="EMBL/GenBank/DDBJ databases">
        <title>A Parts List for Fungal Cellulosomes Revealed by Comparative Genomics.</title>
        <authorList>
            <consortium name="DOE Joint Genome Institute"/>
            <person name="Haitjema C.H."/>
            <person name="Gilmore S.P."/>
            <person name="Henske J.K."/>
            <person name="Solomon K.V."/>
            <person name="De Groot R."/>
            <person name="Kuo A."/>
            <person name="Mondo S.J."/>
            <person name="Salamov A.A."/>
            <person name="Labutti K."/>
            <person name="Zhao Z."/>
            <person name="Chiniquy J."/>
            <person name="Barry K."/>
            <person name="Brewer H.M."/>
            <person name="Purvine S.O."/>
            <person name="Wright A.T."/>
            <person name="Boxma B."/>
            <person name="Van Alen T."/>
            <person name="Hackstein J.H."/>
            <person name="Baker S.E."/>
            <person name="Grigoriev I.V."/>
            <person name="O'Malley M.A."/>
        </authorList>
    </citation>
    <scope>NUCLEOTIDE SEQUENCE [LARGE SCALE GENOMIC DNA]</scope>
    <source>
        <strain evidence="2 3">G1</strain>
    </source>
</reference>
<dbReference type="EMBL" id="MCOG01000153">
    <property type="protein sequence ID" value="ORY35096.1"/>
    <property type="molecule type" value="Genomic_DNA"/>
</dbReference>
<protein>
    <submittedName>
        <fullName evidence="2">Uncharacterized protein</fullName>
    </submittedName>
</protein>
<evidence type="ECO:0000313" key="3">
    <source>
        <dbReference type="Proteomes" id="UP000193920"/>
    </source>
</evidence>
<dbReference type="OrthoDB" id="2159048at2759"/>
<dbReference type="Proteomes" id="UP000193920">
    <property type="component" value="Unassembled WGS sequence"/>
</dbReference>
<evidence type="ECO:0000256" key="1">
    <source>
        <dbReference type="SAM" id="MobiDB-lite"/>
    </source>
</evidence>
<sequence length="410" mass="47579">MGYNQEQLQKINQEITNIWKNLCEKLNNKNPINFEIPERIINDFEGLIRNPNNGSYLNSYEWNIEKKYYCEFCNLYYHCKCINNNNNNNNENDHEFKEEIIQIENPVIIFKQAYNLNLSSNYLIHNADFKWCLQKKWICPNHSDKNPIPKPKLKHVCIPEEKKISSSISSPKHKRENSSSSTLNHSKKSVTHKKRKEENMLENPTSSSQSISTIATSINNTNININDDTTTATNTKMTIHTKKRSRNFSTTSSGSNSKPEISLKKRENILLKFVTNSDSSSPTKKIILSKKKNIKLNPDIDPNITIHLKNEDKLSNNIINKVIPKESIKNLKPEVKYKTTEDEIKMNFINKVYKTSKEMEEWLLSLILLHQDIMKQLNNKHIINKIPTPPSLNVPSTYLMDTLCSAIVMK</sequence>
<name>A0A1Y2BJZ9_9FUNG</name>
<organism evidence="2 3">
    <name type="scientific">Neocallimastix californiae</name>
    <dbReference type="NCBI Taxonomy" id="1754190"/>
    <lineage>
        <taxon>Eukaryota</taxon>
        <taxon>Fungi</taxon>
        <taxon>Fungi incertae sedis</taxon>
        <taxon>Chytridiomycota</taxon>
        <taxon>Chytridiomycota incertae sedis</taxon>
        <taxon>Neocallimastigomycetes</taxon>
        <taxon>Neocallimastigales</taxon>
        <taxon>Neocallimastigaceae</taxon>
        <taxon>Neocallimastix</taxon>
    </lineage>
</organism>
<evidence type="ECO:0000313" key="2">
    <source>
        <dbReference type="EMBL" id="ORY35096.1"/>
    </source>
</evidence>
<dbReference type="AlphaFoldDB" id="A0A1Y2BJZ9"/>
<feature type="region of interest" description="Disordered" evidence="1">
    <location>
        <begin position="164"/>
        <end position="211"/>
    </location>
</feature>
<proteinExistence type="predicted"/>
<keyword evidence="3" id="KW-1185">Reference proteome</keyword>
<feature type="compositionally biased region" description="Basic residues" evidence="1">
    <location>
        <begin position="185"/>
        <end position="195"/>
    </location>
</feature>
<gene>
    <name evidence="2" type="ORF">LY90DRAFT_511727</name>
</gene>
<feature type="compositionally biased region" description="Polar residues" evidence="1">
    <location>
        <begin position="247"/>
        <end position="259"/>
    </location>
</feature>
<accession>A0A1Y2BJZ9</accession>
<feature type="region of interest" description="Disordered" evidence="1">
    <location>
        <begin position="241"/>
        <end position="261"/>
    </location>
</feature>
<comment type="caution">
    <text evidence="2">The sequence shown here is derived from an EMBL/GenBank/DDBJ whole genome shotgun (WGS) entry which is preliminary data.</text>
</comment>